<dbReference type="Gene3D" id="1.10.10.2910">
    <property type="match status" value="1"/>
</dbReference>
<name>A0A2Z4HVR8_LISWE</name>
<dbReference type="Pfam" id="PF08401">
    <property type="entry name" value="ArdcN"/>
    <property type="match status" value="1"/>
</dbReference>
<gene>
    <name evidence="2" type="ORF">pLIS100385</name>
</gene>
<geneLocation type="plasmid" evidence="2">
    <name>pLIS1</name>
</geneLocation>
<protein>
    <recommendedName>
        <fullName evidence="1">N-terminal domain-containing protein</fullName>
    </recommendedName>
</protein>
<dbReference type="RefSeq" id="WP_023559430.1">
    <property type="nucleotide sequence ID" value="NZ_JAERVU010000008.1"/>
</dbReference>
<organism evidence="2">
    <name type="scientific">Listeria welshimeri</name>
    <dbReference type="NCBI Taxonomy" id="1643"/>
    <lineage>
        <taxon>Bacteria</taxon>
        <taxon>Bacillati</taxon>
        <taxon>Bacillota</taxon>
        <taxon>Bacilli</taxon>
        <taxon>Bacillales</taxon>
        <taxon>Listeriaceae</taxon>
        <taxon>Listeria</taxon>
    </lineage>
</organism>
<evidence type="ECO:0000313" key="2">
    <source>
        <dbReference type="EMBL" id="AWW22449.1"/>
    </source>
</evidence>
<sequence>MSTKVDLTEINERLEKNLEEMFTNGRFQEMLNVLASGHHYSFNNVVMIASQRPDATMVRGFKQWQALGRHVVKGEKGIDILVPTFKKIEVQKINEQTGEVLRDKNGDPQSEVRQSITGFTIGKVFDVAQTDGKEIPNVRDFIQKDLQSPESLQELYDRFIEQTNANLHELTIREEEHADQSYGGYYSRKDEEIVINSAVAKTTEQKFRVLIHEYAHSQLHHKESEIKDLPRGHKEAQAECAAYIVSQYYGLDTDLSSTGYIATWAQNLNLAKQAIKEVQDVSKETIEYINGMQSEKIKEFYQSIDPEQVKESVESKLGISFEDKPTLQLFDSKNGLVIYAKVEQSERDQHHFLRTNTNRILPIDELTERYHVLNVLENKGQLVEEYKKVEDIVEVTKIDEGKYAVTIEGGESSQRTFFKKSETERFIDKSGIAQSLNTDKFLSQTKHKDVPRLEQLNASHLNARLAKVLKQPNLQAESKHGIAIGWELVKNPQIQSKTGFEKHLNGLNPHLSSTKELKSTFLQLDRGTREKEPERER</sequence>
<dbReference type="AlphaFoldDB" id="A0A2Z4HVR8"/>
<keyword evidence="2" id="KW-0614">Plasmid</keyword>
<proteinExistence type="predicted"/>
<dbReference type="InterPro" id="IPR013610">
    <property type="entry name" value="ArdC_N"/>
</dbReference>
<dbReference type="EMBL" id="MH382833">
    <property type="protein sequence ID" value="AWW22449.1"/>
    <property type="molecule type" value="Genomic_DNA"/>
</dbReference>
<accession>A0A2Z4HVR8</accession>
<evidence type="ECO:0000259" key="1">
    <source>
        <dbReference type="Pfam" id="PF08401"/>
    </source>
</evidence>
<feature type="domain" description="N-terminal" evidence="1">
    <location>
        <begin position="12"/>
        <end position="105"/>
    </location>
</feature>
<dbReference type="GO" id="GO:0003697">
    <property type="term" value="F:single-stranded DNA binding"/>
    <property type="evidence" value="ECO:0007669"/>
    <property type="project" value="InterPro"/>
</dbReference>
<reference evidence="2" key="1">
    <citation type="submission" date="2018-05" db="EMBL/GenBank/DDBJ databases">
        <title>Prevalence of plasmid-borne benzalkonium chloride resistance cassette bcrABC and cadmium resistance cadA genes in nonpathogenic Listeria spp. isolated from food-processing environments.</title>
        <authorList>
            <person name="Korsak D."/>
            <person name="Chmielowska C."/>
            <person name="Szuplewska M."/>
            <person name="Bartosik D."/>
        </authorList>
    </citation>
    <scope>NUCLEOTIDE SEQUENCE</scope>
    <source>
        <strain evidence="2">40/07</strain>
        <plasmid evidence="2">pLIS1</plasmid>
    </source>
</reference>